<dbReference type="InterPro" id="IPR011990">
    <property type="entry name" value="TPR-like_helical_dom_sf"/>
</dbReference>
<reference evidence="1 2" key="1">
    <citation type="submission" date="2018-12" db="EMBL/GenBank/DDBJ databases">
        <title>Flavobacterium sp. nov., isolated from glacier ice.</title>
        <authorList>
            <person name="Liu Q."/>
            <person name="Xin Y.-H."/>
        </authorList>
    </citation>
    <scope>NUCLEOTIDE SEQUENCE [LARGE SCALE GENOMIC DNA]</scope>
    <source>
        <strain evidence="1 2">RB1N8</strain>
    </source>
</reference>
<proteinExistence type="predicted"/>
<dbReference type="SUPFAM" id="SSF48452">
    <property type="entry name" value="TPR-like"/>
    <property type="match status" value="1"/>
</dbReference>
<gene>
    <name evidence="1" type="ORF">EKL98_07715</name>
</gene>
<accession>A0A432CMI2</accession>
<evidence type="ECO:0000313" key="1">
    <source>
        <dbReference type="EMBL" id="RTZ04824.1"/>
    </source>
</evidence>
<dbReference type="Pfam" id="PF12771">
    <property type="entry name" value="SusD-like_2"/>
    <property type="match status" value="1"/>
</dbReference>
<dbReference type="InterPro" id="IPR041662">
    <property type="entry name" value="SusD-like_2"/>
</dbReference>
<dbReference type="EMBL" id="RYDJ01000007">
    <property type="protein sequence ID" value="RTZ04824.1"/>
    <property type="molecule type" value="Genomic_DNA"/>
</dbReference>
<dbReference type="PROSITE" id="PS51257">
    <property type="entry name" value="PROKAR_LIPOPROTEIN"/>
    <property type="match status" value="1"/>
</dbReference>
<dbReference type="Gene3D" id="1.25.40.390">
    <property type="match status" value="1"/>
</dbReference>
<dbReference type="AlphaFoldDB" id="A0A432CMI2"/>
<keyword evidence="2" id="KW-1185">Reference proteome</keyword>
<dbReference type="Proteomes" id="UP000280825">
    <property type="component" value="Unassembled WGS sequence"/>
</dbReference>
<organism evidence="1 2">
    <name type="scientific">Flavobacterium bomense</name>
    <dbReference type="NCBI Taxonomy" id="2497483"/>
    <lineage>
        <taxon>Bacteria</taxon>
        <taxon>Pseudomonadati</taxon>
        <taxon>Bacteroidota</taxon>
        <taxon>Flavobacteriia</taxon>
        <taxon>Flavobacteriales</taxon>
        <taxon>Flavobacteriaceae</taxon>
        <taxon>Flavobacterium</taxon>
    </lineage>
</organism>
<sequence length="476" mass="53474">MKKRFISIVVLVLLISACTDDITRFNDETKRASEVPPGSLFSNAVKTLSDGLASASVNVNIFRHFVNHWAQAVIQEEAQFNYVTRSINDAWWTRMYRDVLNDLKESARIITNDVTLNPTIKTNQLAIIDIMQVYTFNILVTTYGDIPYSKSLDDQLLFPVYDDAKTVNKELMIRLENDIAKLSISAPGFTSSEDIIFQGSVAKWISFANSLQVRMAMTISDVDNSLAKTAFEKANPNAINAISNNGFVKYFTAIPNNNPLYDQLVLANRTDYIAAKDLMDVLNSFEDPRKPGFFGVNNVGLYVGGIMGIPSDYPKMSKPSTRVADPSAPNVLIDYVEMEFYRAEAKERGYNVTGSAESHYNNAIKASILYWGGTEANADKYLLRSDVAYTTAAGGWKQKIGFQKWIALYNRPFEGWLEVRRLDFPKLTIPVNAFSGYPNRMKYPANEQQLNGSNYTNAATKIGGDKSETKLYWDIF</sequence>
<dbReference type="RefSeq" id="WP_126561971.1">
    <property type="nucleotide sequence ID" value="NZ_RYDJ01000007.1"/>
</dbReference>
<keyword evidence="1" id="KW-0449">Lipoprotein</keyword>
<protein>
    <submittedName>
        <fullName evidence="1">SusD/RagB family nutrient-binding outer membrane lipoprotein</fullName>
    </submittedName>
</protein>
<comment type="caution">
    <text evidence="1">The sequence shown here is derived from an EMBL/GenBank/DDBJ whole genome shotgun (WGS) entry which is preliminary data.</text>
</comment>
<name>A0A432CMI2_9FLAO</name>
<evidence type="ECO:0000313" key="2">
    <source>
        <dbReference type="Proteomes" id="UP000280825"/>
    </source>
</evidence>